<dbReference type="EMBL" id="AP015029">
    <property type="protein sequence ID" value="BAW21672.1"/>
    <property type="molecule type" value="Genomic_DNA"/>
</dbReference>
<sequence length="345" mass="38203">MATCYFQLSAEDQSGLLAQAAIKTGRSEAIIEKDIWVSVVLRELFSMPDRKRMAFKGGTSLSKVFSVIHRFSEDIDITIDYQELGCAMTSAEMAKLSTNARKRLSDGLKAQVREYVAGTVQPYLLGRLQALGCGGECAITVSGRDEDTLLIGYPSRVVERDGYMLDHVKIEFGGRNIIDPNAEHTIVPDVADLFPSVAFPVAVGVVVLAAQRSYWEKVTLIHDECNRGLQQDSSRQSRHWYDLVMLARHATGQQAIADLDLLADVIGIKQVFFRRSTSRYEDCLAGGLVLIPDAQGLEQLASDYAAMNEARMFNEYFVPLDQILTELAALQDQINRITLGAREAS</sequence>
<protein>
    <recommendedName>
        <fullName evidence="3">Nucleotidyl transferase AbiEii/AbiGii toxin family protein</fullName>
    </recommendedName>
</protein>
<evidence type="ECO:0008006" key="3">
    <source>
        <dbReference type="Google" id="ProtNLM"/>
    </source>
</evidence>
<evidence type="ECO:0000313" key="2">
    <source>
        <dbReference type="Proteomes" id="UP000218731"/>
    </source>
</evidence>
<dbReference type="Gene3D" id="3.10.450.620">
    <property type="entry name" value="JHP933, nucleotidyltransferase-like core domain"/>
    <property type="match status" value="1"/>
</dbReference>
<reference evidence="1 2" key="1">
    <citation type="submission" date="2015-11" db="EMBL/GenBank/DDBJ databases">
        <title>Complete genome sequencing of a biphenyl-degrading bacterium, Pseudomonas putida KF715 (=NBRC110667).</title>
        <authorList>
            <person name="Suenaga H."/>
            <person name="Fujihara N."/>
            <person name="Watanabe T."/>
            <person name="Hirose J."/>
            <person name="Kimura N."/>
            <person name="Yamazoe A."/>
            <person name="Hosoyama A."/>
            <person name="Shimodaira J."/>
            <person name="Furukawa K."/>
        </authorList>
    </citation>
    <scope>NUCLEOTIDE SEQUENCE [LARGE SCALE GENOMIC DNA]</scope>
    <source>
        <strain evidence="1 2">KF715</strain>
    </source>
</reference>
<accession>A0A1L7N888</accession>
<name>A0A1L7N888_PSEPU</name>
<dbReference type="Pfam" id="PF08843">
    <property type="entry name" value="AbiEii"/>
    <property type="match status" value="1"/>
</dbReference>
<dbReference type="Proteomes" id="UP000218731">
    <property type="component" value="Chromosome 1"/>
</dbReference>
<gene>
    <name evidence="1" type="ORF">KF715C_ch10990</name>
</gene>
<dbReference type="RefSeq" id="WP_096425625.1">
    <property type="nucleotide sequence ID" value="NZ_AP015029.1"/>
</dbReference>
<evidence type="ECO:0000313" key="1">
    <source>
        <dbReference type="EMBL" id="BAW21672.1"/>
    </source>
</evidence>
<organism evidence="1 2">
    <name type="scientific">Pseudomonas putida</name>
    <name type="common">Arthrobacter siderocapsulatus</name>
    <dbReference type="NCBI Taxonomy" id="303"/>
    <lineage>
        <taxon>Bacteria</taxon>
        <taxon>Pseudomonadati</taxon>
        <taxon>Pseudomonadota</taxon>
        <taxon>Gammaproteobacteria</taxon>
        <taxon>Pseudomonadales</taxon>
        <taxon>Pseudomonadaceae</taxon>
        <taxon>Pseudomonas</taxon>
    </lineage>
</organism>
<dbReference type="AlphaFoldDB" id="A0A1L7N888"/>
<proteinExistence type="predicted"/>
<dbReference type="InterPro" id="IPR014942">
    <property type="entry name" value="AbiEii"/>
</dbReference>